<dbReference type="PANTHER" id="PTHR12970:SF1">
    <property type="entry name" value="PROTEASOME ASSEMBLY CHAPERONE 2"/>
    <property type="match status" value="1"/>
</dbReference>
<evidence type="ECO:0000313" key="4">
    <source>
        <dbReference type="EMBL" id="KAK0504811.1"/>
    </source>
</evidence>
<evidence type="ECO:0000313" key="5">
    <source>
        <dbReference type="Proteomes" id="UP001175228"/>
    </source>
</evidence>
<protein>
    <recommendedName>
        <fullName evidence="1">Proteasome assembly chaperone 2</fullName>
    </recommendedName>
</protein>
<evidence type="ECO:0000256" key="3">
    <source>
        <dbReference type="ARBA" id="ARBA00025745"/>
    </source>
</evidence>
<sequence length="269" mass="30144">MPFYTPAANTKLNKTLIVVCNPFLTLLNILKSILSLSYPLPTSLNSLPTFSSLHFLFIHWERLILLSSFPPSVEEDDDDDEGISTPFELYGRDDVDLLVLQQRSPTLKSRKQEFVDALLKFCKESGVSSIIFLSGVDLSNRTDAQMMTPIYYIQPHNTPAFPIRDLMIPKYSSPVPQRPQNEKDEPDIPFIPGGGLTRRTLASLPREWTIPTLALLQFVVEGDNRADAHMLAIVAAKVAGIESKIGEWKQPSSWNQGLFGTPHDQTLYG</sequence>
<dbReference type="AlphaFoldDB" id="A0AA39QM02"/>
<gene>
    <name evidence="4" type="ORF">EDD18DRAFT_1343587</name>
</gene>
<dbReference type="InterPro" id="IPR019151">
    <property type="entry name" value="Proteasome_assmbl_chaperone_2"/>
</dbReference>
<dbReference type="Pfam" id="PF09754">
    <property type="entry name" value="PAC2"/>
    <property type="match status" value="1"/>
</dbReference>
<organism evidence="4 5">
    <name type="scientific">Armillaria luteobubalina</name>
    <dbReference type="NCBI Taxonomy" id="153913"/>
    <lineage>
        <taxon>Eukaryota</taxon>
        <taxon>Fungi</taxon>
        <taxon>Dikarya</taxon>
        <taxon>Basidiomycota</taxon>
        <taxon>Agaricomycotina</taxon>
        <taxon>Agaricomycetes</taxon>
        <taxon>Agaricomycetidae</taxon>
        <taxon>Agaricales</taxon>
        <taxon>Marasmiineae</taxon>
        <taxon>Physalacriaceae</taxon>
        <taxon>Armillaria</taxon>
    </lineage>
</organism>
<reference evidence="4" key="1">
    <citation type="submission" date="2023-06" db="EMBL/GenBank/DDBJ databases">
        <authorList>
            <consortium name="Lawrence Berkeley National Laboratory"/>
            <person name="Ahrendt S."/>
            <person name="Sahu N."/>
            <person name="Indic B."/>
            <person name="Wong-Bajracharya J."/>
            <person name="Merenyi Z."/>
            <person name="Ke H.-M."/>
            <person name="Monk M."/>
            <person name="Kocsube S."/>
            <person name="Drula E."/>
            <person name="Lipzen A."/>
            <person name="Balint B."/>
            <person name="Henrissat B."/>
            <person name="Andreopoulos B."/>
            <person name="Martin F.M."/>
            <person name="Harder C.B."/>
            <person name="Rigling D."/>
            <person name="Ford K.L."/>
            <person name="Foster G.D."/>
            <person name="Pangilinan J."/>
            <person name="Papanicolaou A."/>
            <person name="Barry K."/>
            <person name="LaButti K."/>
            <person name="Viragh M."/>
            <person name="Koriabine M."/>
            <person name="Yan M."/>
            <person name="Riley R."/>
            <person name="Champramary S."/>
            <person name="Plett K.L."/>
            <person name="Tsai I.J."/>
            <person name="Slot J."/>
            <person name="Sipos G."/>
            <person name="Plett J."/>
            <person name="Nagy L.G."/>
            <person name="Grigoriev I.V."/>
        </authorList>
    </citation>
    <scope>NUCLEOTIDE SEQUENCE</scope>
    <source>
        <strain evidence="4">HWK02</strain>
    </source>
</reference>
<dbReference type="GO" id="GO:0043248">
    <property type="term" value="P:proteasome assembly"/>
    <property type="evidence" value="ECO:0007669"/>
    <property type="project" value="TreeGrafter"/>
</dbReference>
<dbReference type="GO" id="GO:0005634">
    <property type="term" value="C:nucleus"/>
    <property type="evidence" value="ECO:0007669"/>
    <property type="project" value="TreeGrafter"/>
</dbReference>
<dbReference type="EMBL" id="JAUEPU010000002">
    <property type="protein sequence ID" value="KAK0504811.1"/>
    <property type="molecule type" value="Genomic_DNA"/>
</dbReference>
<name>A0AA39QM02_9AGAR</name>
<dbReference type="GO" id="GO:0005829">
    <property type="term" value="C:cytosol"/>
    <property type="evidence" value="ECO:0007669"/>
    <property type="project" value="TreeGrafter"/>
</dbReference>
<evidence type="ECO:0000256" key="2">
    <source>
        <dbReference type="ARBA" id="ARBA00023186"/>
    </source>
</evidence>
<proteinExistence type="inferred from homology"/>
<comment type="similarity">
    <text evidence="3">Belongs to the PSMG2 family.</text>
</comment>
<dbReference type="PANTHER" id="PTHR12970">
    <property type="entry name" value="PROTEASOME ASSEMBLY CHAPERONE 2"/>
    <property type="match status" value="1"/>
</dbReference>
<keyword evidence="5" id="KW-1185">Reference proteome</keyword>
<accession>A0AA39QM02</accession>
<dbReference type="Gene3D" id="3.40.50.10900">
    <property type="entry name" value="PAC-like subunit"/>
    <property type="match status" value="2"/>
</dbReference>
<keyword evidence="2" id="KW-0143">Chaperone</keyword>
<dbReference type="Proteomes" id="UP001175228">
    <property type="component" value="Unassembled WGS sequence"/>
</dbReference>
<evidence type="ECO:0000256" key="1">
    <source>
        <dbReference type="ARBA" id="ARBA00019186"/>
    </source>
</evidence>
<dbReference type="InterPro" id="IPR016562">
    <property type="entry name" value="Proteasome_assmbl_chp_2_euk"/>
</dbReference>
<dbReference type="InterPro" id="IPR038389">
    <property type="entry name" value="PSMG2_sf"/>
</dbReference>
<dbReference type="SUPFAM" id="SSF159659">
    <property type="entry name" value="Cgl1923-like"/>
    <property type="match status" value="1"/>
</dbReference>
<comment type="caution">
    <text evidence="4">The sequence shown here is derived from an EMBL/GenBank/DDBJ whole genome shotgun (WGS) entry which is preliminary data.</text>
</comment>